<protein>
    <submittedName>
        <fullName evidence="7">MBL fold metallo-hydrolase</fullName>
    </submittedName>
</protein>
<comment type="cofactor">
    <cofactor evidence="1">
        <name>Zn(2+)</name>
        <dbReference type="ChEBI" id="CHEBI:29105"/>
    </cofactor>
</comment>
<keyword evidence="5" id="KW-0862">Zinc</keyword>
<comment type="similarity">
    <text evidence="2">Belongs to the metallo-beta-lactamase superfamily.</text>
</comment>
<comment type="caution">
    <text evidence="7">The sequence shown here is derived from an EMBL/GenBank/DDBJ whole genome shotgun (WGS) entry which is preliminary data.</text>
</comment>
<dbReference type="Pfam" id="PF00753">
    <property type="entry name" value="Lactamase_B"/>
    <property type="match status" value="1"/>
</dbReference>
<name>A0ABQ6CPM1_9HYPH</name>
<gene>
    <name evidence="7" type="ORF">GCM10007874_53210</name>
</gene>
<dbReference type="CDD" id="cd07730">
    <property type="entry name" value="metallo-hydrolase-like_MBL-fold"/>
    <property type="match status" value="1"/>
</dbReference>
<dbReference type="EMBL" id="BSPC01000059">
    <property type="protein sequence ID" value="GLS22303.1"/>
    <property type="molecule type" value="Genomic_DNA"/>
</dbReference>
<evidence type="ECO:0000256" key="1">
    <source>
        <dbReference type="ARBA" id="ARBA00001947"/>
    </source>
</evidence>
<feature type="domain" description="Metallo-beta-lactamase" evidence="6">
    <location>
        <begin position="30"/>
        <end position="255"/>
    </location>
</feature>
<dbReference type="Proteomes" id="UP001156882">
    <property type="component" value="Unassembled WGS sequence"/>
</dbReference>
<dbReference type="SMART" id="SM00849">
    <property type="entry name" value="Lactamase_B"/>
    <property type="match status" value="1"/>
</dbReference>
<dbReference type="RefSeq" id="WP_284315273.1">
    <property type="nucleotide sequence ID" value="NZ_BSPC01000059.1"/>
</dbReference>
<evidence type="ECO:0000313" key="8">
    <source>
        <dbReference type="Proteomes" id="UP001156882"/>
    </source>
</evidence>
<proteinExistence type="inferred from homology"/>
<keyword evidence="4" id="KW-0378">Hydrolase</keyword>
<keyword evidence="3" id="KW-0479">Metal-binding</keyword>
<keyword evidence="8" id="KW-1185">Reference proteome</keyword>
<dbReference type="PANTHER" id="PTHR42978">
    <property type="entry name" value="QUORUM-QUENCHING LACTONASE YTNP-RELATED-RELATED"/>
    <property type="match status" value="1"/>
</dbReference>
<evidence type="ECO:0000256" key="2">
    <source>
        <dbReference type="ARBA" id="ARBA00007749"/>
    </source>
</evidence>
<evidence type="ECO:0000313" key="7">
    <source>
        <dbReference type="EMBL" id="GLS22303.1"/>
    </source>
</evidence>
<evidence type="ECO:0000256" key="4">
    <source>
        <dbReference type="ARBA" id="ARBA00022801"/>
    </source>
</evidence>
<accession>A0ABQ6CPM1</accession>
<organism evidence="7 8">
    <name type="scientific">Labrys miyagiensis</name>
    <dbReference type="NCBI Taxonomy" id="346912"/>
    <lineage>
        <taxon>Bacteria</taxon>
        <taxon>Pseudomonadati</taxon>
        <taxon>Pseudomonadota</taxon>
        <taxon>Alphaproteobacteria</taxon>
        <taxon>Hyphomicrobiales</taxon>
        <taxon>Xanthobacteraceae</taxon>
        <taxon>Labrys</taxon>
    </lineage>
</organism>
<dbReference type="InterPro" id="IPR001279">
    <property type="entry name" value="Metallo-B-lactamas"/>
</dbReference>
<dbReference type="SUPFAM" id="SSF56281">
    <property type="entry name" value="Metallo-hydrolase/oxidoreductase"/>
    <property type="match status" value="1"/>
</dbReference>
<sequence>MKIRFPICARIRASARLVDPTAGWERMDVPIRYGLVEHAREGLVLVDTGYSEDLYRSHSLALWFYRSLLRPKLMPEGAVGAQLAAIGAGPEDVRHIILTHLHADHICGLDRFRNATLHASAATLELWSRRPSWRDSGHALFRGLLPAQSAFACRTLEHAPEAPLPWGGSGHDIFGDGSMISVDLPGHMEGHIGIYFADENCLYAVDAAWTMAAIVKEPRLPWIARLITPDRPAALRSLAVTRAAHASGVTIRLCHDPEPA</sequence>
<dbReference type="InterPro" id="IPR036866">
    <property type="entry name" value="RibonucZ/Hydroxyglut_hydro"/>
</dbReference>
<evidence type="ECO:0000259" key="6">
    <source>
        <dbReference type="SMART" id="SM00849"/>
    </source>
</evidence>
<evidence type="ECO:0000256" key="5">
    <source>
        <dbReference type="ARBA" id="ARBA00022833"/>
    </source>
</evidence>
<dbReference type="Gene3D" id="3.60.15.10">
    <property type="entry name" value="Ribonuclease Z/Hydroxyacylglutathione hydrolase-like"/>
    <property type="match status" value="1"/>
</dbReference>
<reference evidence="8" key="1">
    <citation type="journal article" date="2019" name="Int. J. Syst. Evol. Microbiol.">
        <title>The Global Catalogue of Microorganisms (GCM) 10K type strain sequencing project: providing services to taxonomists for standard genome sequencing and annotation.</title>
        <authorList>
            <consortium name="The Broad Institute Genomics Platform"/>
            <consortium name="The Broad Institute Genome Sequencing Center for Infectious Disease"/>
            <person name="Wu L."/>
            <person name="Ma J."/>
        </authorList>
    </citation>
    <scope>NUCLEOTIDE SEQUENCE [LARGE SCALE GENOMIC DNA]</scope>
    <source>
        <strain evidence="8">NBRC 101365</strain>
    </source>
</reference>
<dbReference type="PANTHER" id="PTHR42978:SF2">
    <property type="entry name" value="102 KBASES UNSTABLE REGION: FROM 1 TO 119443"/>
    <property type="match status" value="1"/>
</dbReference>
<dbReference type="InterPro" id="IPR051013">
    <property type="entry name" value="MBL_superfamily_lactonases"/>
</dbReference>
<evidence type="ECO:0000256" key="3">
    <source>
        <dbReference type="ARBA" id="ARBA00022723"/>
    </source>
</evidence>